<dbReference type="PROSITE" id="PS00723">
    <property type="entry name" value="POLYPRENYL_SYNTHASE_1"/>
    <property type="match status" value="1"/>
</dbReference>
<evidence type="ECO:0000256" key="2">
    <source>
        <dbReference type="ARBA" id="ARBA00006706"/>
    </source>
</evidence>
<dbReference type="PROSITE" id="PS00444">
    <property type="entry name" value="POLYPRENYL_SYNTHASE_2"/>
    <property type="match status" value="1"/>
</dbReference>
<sequence length="324" mass="36473">MDKLKLKNLYSDFRPDIELIEKELEKSLESDSPILREASMHLLHAGGKRIRPVFVLLSAKFGNFDLSLVAKAAVALELIHMASLVHDDVIDDSDMRRGMPTVKAQWNNKVAMYTGDFILARSLQYISSIEDEGLHQALADTMIEIVKGEFIQIEDQFNLDQGIRDYFRRIKRKTALLIASSCEMGAIAAGAEQKVVWRLKRFGYFVGMSFQIVDDILDFTATEKELGKPAGSDLTNGNITLPILYLKDDQVAGPLIIKALNGSISDNEMKTLLQYIRSSDSLKKAKKISDLYLQKALLEVENLPEIPAKNHLKQIALFIGKRKF</sequence>
<dbReference type="InterPro" id="IPR008949">
    <property type="entry name" value="Isoprenoid_synthase_dom_sf"/>
</dbReference>
<dbReference type="RefSeq" id="WP_378155396.1">
    <property type="nucleotide sequence ID" value="NZ_JBHSEC010000019.1"/>
</dbReference>
<dbReference type="InterPro" id="IPR014119">
    <property type="entry name" value="GerC3_HepT"/>
</dbReference>
<dbReference type="CDD" id="cd00685">
    <property type="entry name" value="Trans_IPPS_HT"/>
    <property type="match status" value="1"/>
</dbReference>
<evidence type="ECO:0000313" key="7">
    <source>
        <dbReference type="EMBL" id="MFC4410964.1"/>
    </source>
</evidence>
<comment type="cofactor">
    <cofactor evidence="1">
        <name>Mg(2+)</name>
        <dbReference type="ChEBI" id="CHEBI:18420"/>
    </cofactor>
</comment>
<dbReference type="EMBL" id="JBHSEC010000019">
    <property type="protein sequence ID" value="MFC4410964.1"/>
    <property type="molecule type" value="Genomic_DNA"/>
</dbReference>
<keyword evidence="8" id="KW-1185">Reference proteome</keyword>
<gene>
    <name evidence="7" type="primary">hepT</name>
    <name evidence="7" type="ORF">ACFOZY_11095</name>
</gene>
<reference evidence="8" key="1">
    <citation type="journal article" date="2019" name="Int. J. Syst. Evol. Microbiol.">
        <title>The Global Catalogue of Microorganisms (GCM) 10K type strain sequencing project: providing services to taxonomists for standard genome sequencing and annotation.</title>
        <authorList>
            <consortium name="The Broad Institute Genomics Platform"/>
            <consortium name="The Broad Institute Genome Sequencing Center for Infectious Disease"/>
            <person name="Wu L."/>
            <person name="Ma J."/>
        </authorList>
    </citation>
    <scope>NUCLEOTIDE SEQUENCE [LARGE SCALE GENOMIC DNA]</scope>
    <source>
        <strain evidence="8">CCUG 59778</strain>
    </source>
</reference>
<evidence type="ECO:0000256" key="4">
    <source>
        <dbReference type="ARBA" id="ARBA00022723"/>
    </source>
</evidence>
<keyword evidence="3 6" id="KW-0808">Transferase</keyword>
<accession>A0ABV8X7J0</accession>
<dbReference type="PANTHER" id="PTHR12001">
    <property type="entry name" value="GERANYLGERANYL PYROPHOSPHATE SYNTHASE"/>
    <property type="match status" value="1"/>
</dbReference>
<dbReference type="Proteomes" id="UP001595817">
    <property type="component" value="Unassembled WGS sequence"/>
</dbReference>
<evidence type="ECO:0000313" key="8">
    <source>
        <dbReference type="Proteomes" id="UP001595817"/>
    </source>
</evidence>
<evidence type="ECO:0000256" key="5">
    <source>
        <dbReference type="ARBA" id="ARBA00022842"/>
    </source>
</evidence>
<dbReference type="SUPFAM" id="SSF48576">
    <property type="entry name" value="Terpenoid synthases"/>
    <property type="match status" value="1"/>
</dbReference>
<dbReference type="SFLD" id="SFLDS00005">
    <property type="entry name" value="Isoprenoid_Synthase_Type_I"/>
    <property type="match status" value="1"/>
</dbReference>
<organism evidence="7 8">
    <name type="scientific">Chungangia koreensis</name>
    <dbReference type="NCBI Taxonomy" id="752657"/>
    <lineage>
        <taxon>Bacteria</taxon>
        <taxon>Bacillati</taxon>
        <taxon>Bacillota</taxon>
        <taxon>Bacilli</taxon>
        <taxon>Lactobacillales</taxon>
        <taxon>Chungangia</taxon>
    </lineage>
</organism>
<evidence type="ECO:0000256" key="6">
    <source>
        <dbReference type="RuleBase" id="RU004466"/>
    </source>
</evidence>
<keyword evidence="5" id="KW-0460">Magnesium</keyword>
<protein>
    <submittedName>
        <fullName evidence="7">Heptaprenyl diphosphate synthase component II</fullName>
    </submittedName>
</protein>
<dbReference type="InterPro" id="IPR033749">
    <property type="entry name" value="Polyprenyl_synt_CS"/>
</dbReference>
<comment type="caution">
    <text evidence="7">The sequence shown here is derived from an EMBL/GenBank/DDBJ whole genome shotgun (WGS) entry which is preliminary data.</text>
</comment>
<evidence type="ECO:0000256" key="1">
    <source>
        <dbReference type="ARBA" id="ARBA00001946"/>
    </source>
</evidence>
<dbReference type="Pfam" id="PF00348">
    <property type="entry name" value="polyprenyl_synt"/>
    <property type="match status" value="1"/>
</dbReference>
<proteinExistence type="inferred from homology"/>
<evidence type="ECO:0000256" key="3">
    <source>
        <dbReference type="ARBA" id="ARBA00022679"/>
    </source>
</evidence>
<keyword evidence="4" id="KW-0479">Metal-binding</keyword>
<dbReference type="InterPro" id="IPR000092">
    <property type="entry name" value="Polyprenyl_synt"/>
</dbReference>
<dbReference type="NCBIfam" id="TIGR02748">
    <property type="entry name" value="GerC3_HepT"/>
    <property type="match status" value="1"/>
</dbReference>
<dbReference type="Gene3D" id="1.10.600.10">
    <property type="entry name" value="Farnesyl Diphosphate Synthase"/>
    <property type="match status" value="1"/>
</dbReference>
<name>A0ABV8X7J0_9LACT</name>
<comment type="similarity">
    <text evidence="2 6">Belongs to the FPP/GGPP synthase family.</text>
</comment>
<dbReference type="PANTHER" id="PTHR12001:SF69">
    <property type="entry name" value="ALL TRANS-POLYPRENYL-DIPHOSPHATE SYNTHASE PDSS1"/>
    <property type="match status" value="1"/>
</dbReference>